<dbReference type="GO" id="GO:0005634">
    <property type="term" value="C:nucleus"/>
    <property type="evidence" value="ECO:0007669"/>
    <property type="project" value="UniProtKB-SubCell"/>
</dbReference>
<keyword evidence="4" id="KW-0678">Repressor</keyword>
<dbReference type="Pfam" id="PF04904">
    <property type="entry name" value="SAM_NCD1"/>
    <property type="match status" value="1"/>
</dbReference>
<dbReference type="Pfam" id="PF04905">
    <property type="entry name" value="NCD2"/>
    <property type="match status" value="1"/>
</dbReference>
<evidence type="ECO:0000256" key="3">
    <source>
        <dbReference type="ARBA" id="ARBA00011364"/>
    </source>
</evidence>
<evidence type="ECO:0000256" key="5">
    <source>
        <dbReference type="ARBA" id="ARBA00023015"/>
    </source>
</evidence>
<evidence type="ECO:0000259" key="10">
    <source>
        <dbReference type="Pfam" id="PF04905"/>
    </source>
</evidence>
<sequence>MPPALEESRIWGRRRKGWEPGHLASLQLWEGTGMGVEAWGEGVRRPGFSRALRGAWGWQASTGRPHCQCPLSGGGQSQAAHPGPGHTMALPRTLGELQLYRVLQRANLLSYYETFIQQGGDDVRQLCEAGEEEFLEIMALVGMAAKPLHVRRLQKALREWAAHPGLFGPPVPALPARVPPLLPDVPLEPRSPSPPSPERDEEGSASPGEPEALEPALVRAVAEGVERLLPGGPRAAAEPEPGALQRVGRRLARAVGHVFQMDDGDRRKVGEIRRLSAIYGRGEGRRREGRRLSLQELTINEAAAQFCLRDQSLLLRRVELFSLARQVARESAGIGPAPAPRQHPEESGAGQAKRLKQEVGEQSRPEPPVPPGGPETYVAPGRAGAEDDASLSGDSLDGPLQGEWGGAGGH</sequence>
<protein>
    <submittedName>
        <fullName evidence="11">NGFI-A binding protein 2</fullName>
    </submittedName>
</protein>
<dbReference type="InterPro" id="IPR038398">
    <property type="entry name" value="NCD2_sf"/>
</dbReference>
<dbReference type="Ensembl" id="ENSCPRT00005017773.1">
    <property type="protein sequence ID" value="ENSCPRP00005015138.1"/>
    <property type="gene ID" value="ENSCPRG00005010625.1"/>
</dbReference>
<keyword evidence="7" id="KW-0539">Nucleus</keyword>
<dbReference type="PANTHER" id="PTHR12623">
    <property type="entry name" value="NGFI-A BINDING PROTEIN"/>
    <property type="match status" value="1"/>
</dbReference>
<evidence type="ECO:0000256" key="6">
    <source>
        <dbReference type="ARBA" id="ARBA00023163"/>
    </source>
</evidence>
<name>A0A7M4EVI2_CROPO</name>
<feature type="domain" description="NAB co-repressor" evidence="10">
    <location>
        <begin position="213"/>
        <end position="332"/>
    </location>
</feature>
<dbReference type="InterPro" id="IPR006989">
    <property type="entry name" value="NAB_co-repressor_dom"/>
</dbReference>
<accession>A0A7M4EVI2</accession>
<dbReference type="GeneTree" id="ENSGT00390000006330"/>
<dbReference type="GO" id="GO:0045682">
    <property type="term" value="P:regulation of epidermis development"/>
    <property type="evidence" value="ECO:0007669"/>
    <property type="project" value="Ensembl"/>
</dbReference>
<dbReference type="GO" id="GO:0042802">
    <property type="term" value="F:identical protein binding"/>
    <property type="evidence" value="ECO:0007669"/>
    <property type="project" value="Ensembl"/>
</dbReference>
<comment type="similarity">
    <text evidence="2">Belongs to the NAB family.</text>
</comment>
<keyword evidence="12" id="KW-1185">Reference proteome</keyword>
<evidence type="ECO:0000256" key="7">
    <source>
        <dbReference type="ARBA" id="ARBA00023242"/>
    </source>
</evidence>
<dbReference type="OMA" id="AMQWGNP"/>
<comment type="subunit">
    <text evidence="3">Homomultimers may associate with EGR1 bound to DNA.</text>
</comment>
<feature type="domain" description="Nab N-terminal" evidence="9">
    <location>
        <begin position="91"/>
        <end position="167"/>
    </location>
</feature>
<dbReference type="GO" id="GO:0042552">
    <property type="term" value="P:myelination"/>
    <property type="evidence" value="ECO:0007669"/>
    <property type="project" value="Ensembl"/>
</dbReference>
<keyword evidence="6" id="KW-0804">Transcription</keyword>
<dbReference type="Proteomes" id="UP000594220">
    <property type="component" value="Unplaced"/>
</dbReference>
<dbReference type="AlphaFoldDB" id="A0A7M4EVI2"/>
<feature type="compositionally biased region" description="Low complexity" evidence="8">
    <location>
        <begin position="390"/>
        <end position="400"/>
    </location>
</feature>
<feature type="region of interest" description="Disordered" evidence="8">
    <location>
        <begin position="332"/>
        <end position="410"/>
    </location>
</feature>
<dbReference type="GO" id="GO:0003712">
    <property type="term" value="F:transcription coregulator activity"/>
    <property type="evidence" value="ECO:0007669"/>
    <property type="project" value="InterPro"/>
</dbReference>
<evidence type="ECO:0000256" key="8">
    <source>
        <dbReference type="SAM" id="MobiDB-lite"/>
    </source>
</evidence>
<reference evidence="11" key="1">
    <citation type="submission" date="2025-08" db="UniProtKB">
        <authorList>
            <consortium name="Ensembl"/>
        </authorList>
    </citation>
    <scope>IDENTIFICATION</scope>
</reference>
<evidence type="ECO:0000259" key="9">
    <source>
        <dbReference type="Pfam" id="PF04904"/>
    </source>
</evidence>
<feature type="region of interest" description="Disordered" evidence="8">
    <location>
        <begin position="178"/>
        <end position="211"/>
    </location>
</feature>
<feature type="compositionally biased region" description="Basic and acidic residues" evidence="8">
    <location>
        <begin position="355"/>
        <end position="364"/>
    </location>
</feature>
<evidence type="ECO:0000313" key="11">
    <source>
        <dbReference type="Ensembl" id="ENSCPRP00005015138.1"/>
    </source>
</evidence>
<proteinExistence type="inferred from homology"/>
<evidence type="ECO:0000256" key="4">
    <source>
        <dbReference type="ARBA" id="ARBA00022491"/>
    </source>
</evidence>
<dbReference type="GO" id="GO:0001958">
    <property type="term" value="P:endochondral ossification"/>
    <property type="evidence" value="ECO:0007669"/>
    <property type="project" value="Ensembl"/>
</dbReference>
<reference evidence="11" key="2">
    <citation type="submission" date="2025-09" db="UniProtKB">
        <authorList>
            <consortium name="Ensembl"/>
        </authorList>
    </citation>
    <scope>IDENTIFICATION</scope>
</reference>
<organism evidence="11 12">
    <name type="scientific">Crocodylus porosus</name>
    <name type="common">Saltwater crocodile</name>
    <name type="synonym">Estuarine crocodile</name>
    <dbReference type="NCBI Taxonomy" id="8502"/>
    <lineage>
        <taxon>Eukaryota</taxon>
        <taxon>Metazoa</taxon>
        <taxon>Chordata</taxon>
        <taxon>Craniata</taxon>
        <taxon>Vertebrata</taxon>
        <taxon>Euteleostomi</taxon>
        <taxon>Archelosauria</taxon>
        <taxon>Archosauria</taxon>
        <taxon>Crocodylia</taxon>
        <taxon>Longirostres</taxon>
        <taxon>Crocodylidae</taxon>
        <taxon>Crocodylus</taxon>
    </lineage>
</organism>
<comment type="subcellular location">
    <subcellularLocation>
        <location evidence="1">Nucleus</location>
    </subcellularLocation>
</comment>
<dbReference type="GO" id="GO:0016480">
    <property type="term" value="P:negative regulation of transcription by RNA polymerase III"/>
    <property type="evidence" value="ECO:0007669"/>
    <property type="project" value="Ensembl"/>
</dbReference>
<dbReference type="PANTHER" id="PTHR12623:SF6">
    <property type="entry name" value="NGFI-A-BINDING PROTEIN 2"/>
    <property type="match status" value="1"/>
</dbReference>
<evidence type="ECO:0000256" key="1">
    <source>
        <dbReference type="ARBA" id="ARBA00004123"/>
    </source>
</evidence>
<dbReference type="InterPro" id="IPR039040">
    <property type="entry name" value="NAB_fam"/>
</dbReference>
<dbReference type="InterPro" id="IPR006988">
    <property type="entry name" value="Nab_N"/>
</dbReference>
<gene>
    <name evidence="11" type="primary">NAB2</name>
</gene>
<dbReference type="GO" id="GO:0014037">
    <property type="term" value="P:Schwann cell differentiation"/>
    <property type="evidence" value="ECO:0007669"/>
    <property type="project" value="Ensembl"/>
</dbReference>
<keyword evidence="5" id="KW-0805">Transcription regulation</keyword>
<evidence type="ECO:0000313" key="12">
    <source>
        <dbReference type="Proteomes" id="UP000594220"/>
    </source>
</evidence>
<evidence type="ECO:0000256" key="2">
    <source>
        <dbReference type="ARBA" id="ARBA00008864"/>
    </source>
</evidence>
<dbReference type="Gene3D" id="1.20.120.2010">
    <property type="entry name" value="NAB conserved domain 2"/>
    <property type="match status" value="1"/>
</dbReference>